<dbReference type="InterPro" id="IPR027417">
    <property type="entry name" value="P-loop_NTPase"/>
</dbReference>
<dbReference type="PANTHER" id="PTHR47970:SF29">
    <property type="entry name" value="KINESIN FAMILY MEMBER 20B"/>
    <property type="match status" value="1"/>
</dbReference>
<dbReference type="GeneID" id="110084132"/>
<feature type="domain" description="Kinesin motor" evidence="12">
    <location>
        <begin position="58"/>
        <end position="475"/>
    </location>
</feature>
<evidence type="ECO:0000256" key="8">
    <source>
        <dbReference type="ARBA" id="ARBA00023212"/>
    </source>
</evidence>
<dbReference type="PANTHER" id="PTHR47970">
    <property type="entry name" value="KINESIN-LIKE PROTEIN KIF11"/>
    <property type="match status" value="1"/>
</dbReference>
<dbReference type="PROSITE" id="PS50067">
    <property type="entry name" value="KINESIN_MOTOR_2"/>
    <property type="match status" value="1"/>
</dbReference>
<evidence type="ECO:0000313" key="15">
    <source>
        <dbReference type="RefSeq" id="XP_020658872.2"/>
    </source>
</evidence>
<organism evidence="13 14">
    <name type="scientific">Pogona vitticeps</name>
    <name type="common">central bearded dragon</name>
    <dbReference type="NCBI Taxonomy" id="103695"/>
    <lineage>
        <taxon>Eukaryota</taxon>
        <taxon>Metazoa</taxon>
        <taxon>Chordata</taxon>
        <taxon>Craniata</taxon>
        <taxon>Vertebrata</taxon>
        <taxon>Euteleostomi</taxon>
        <taxon>Lepidosauria</taxon>
        <taxon>Squamata</taxon>
        <taxon>Bifurcata</taxon>
        <taxon>Unidentata</taxon>
        <taxon>Episquamata</taxon>
        <taxon>Toxicofera</taxon>
        <taxon>Iguania</taxon>
        <taxon>Acrodonta</taxon>
        <taxon>Agamidae</taxon>
        <taxon>Amphibolurinae</taxon>
        <taxon>Pogona</taxon>
    </lineage>
</organism>
<feature type="coiled-coil region" evidence="10">
    <location>
        <begin position="573"/>
        <end position="603"/>
    </location>
</feature>
<evidence type="ECO:0000256" key="7">
    <source>
        <dbReference type="ARBA" id="ARBA00023175"/>
    </source>
</evidence>
<dbReference type="GO" id="GO:0005634">
    <property type="term" value="C:nucleus"/>
    <property type="evidence" value="ECO:0007669"/>
    <property type="project" value="TreeGrafter"/>
</dbReference>
<feature type="coiled-coil region" evidence="10">
    <location>
        <begin position="716"/>
        <end position="792"/>
    </location>
</feature>
<comment type="subcellular location">
    <subcellularLocation>
        <location evidence="1">Cytoplasm</location>
        <location evidence="1">Cytoskeleton</location>
        <location evidence="1">Spindle</location>
    </subcellularLocation>
</comment>
<dbReference type="Pfam" id="PF00225">
    <property type="entry name" value="Kinesin"/>
    <property type="match status" value="1"/>
</dbReference>
<dbReference type="GO" id="GO:0007018">
    <property type="term" value="P:microtubule-based movement"/>
    <property type="evidence" value="ECO:0007669"/>
    <property type="project" value="InterPro"/>
</dbReference>
<dbReference type="GO" id="GO:0005524">
    <property type="term" value="F:ATP binding"/>
    <property type="evidence" value="ECO:0007669"/>
    <property type="project" value="UniProtKB-UniRule"/>
</dbReference>
<dbReference type="GO" id="GO:0005876">
    <property type="term" value="C:spindle microtubule"/>
    <property type="evidence" value="ECO:0007669"/>
    <property type="project" value="TreeGrafter"/>
</dbReference>
<feature type="region of interest" description="Disordered" evidence="11">
    <location>
        <begin position="1617"/>
        <end position="1641"/>
    </location>
</feature>
<protein>
    <submittedName>
        <fullName evidence="14 15">Kinesin-like protein KIF20B</fullName>
    </submittedName>
</protein>
<dbReference type="KEGG" id="pvt:110084132"/>
<dbReference type="OrthoDB" id="123929at2759"/>
<keyword evidence="4 9" id="KW-0547">Nucleotide-binding</keyword>
<feature type="coiled-coil region" evidence="10">
    <location>
        <begin position="1174"/>
        <end position="1353"/>
    </location>
</feature>
<name>A0A6J0UDR7_9SAUR</name>
<accession>A0A6J0UDR7</accession>
<evidence type="ECO:0000256" key="6">
    <source>
        <dbReference type="ARBA" id="ARBA00023054"/>
    </source>
</evidence>
<keyword evidence="2" id="KW-0963">Cytoplasm</keyword>
<keyword evidence="13" id="KW-1185">Reference proteome</keyword>
<keyword evidence="5 9" id="KW-0067">ATP-binding</keyword>
<feature type="coiled-coil region" evidence="10">
    <location>
        <begin position="1385"/>
        <end position="1538"/>
    </location>
</feature>
<keyword evidence="6 10" id="KW-0175">Coiled coil</keyword>
<sequence>MEVTLNGPVIPRLSFVSAVELSPRTGPVDASDIRKNLYGDFSSISDTSQRESLESKERIHVCLRIRPFMPLEKESDSQDCISVLDPTSVILKAPKSSNVFRLSEKNLGQLVQKFTFSQVFGPETTQEELFDGAVKQPVLDFLKGHSHLIFTYGVTNAGKTYTYQGTEEASGILPRSLDLLFNHLSGKLYPGMDLKPHRCREHRRLSKEEVREETSVKNSLLRLMKETDYQTSIHGNYSKTTDKSEDLTEPVNEAEQSYSDEKKGVKFSVWVSFCEIYNECIYDLLLPFSADKKRKMLRLAQDVNGCSYVKDLQWIQVSNSKEAFKLMRLGLKHQSSASTKLNANSSRSHSIFNVKMLKIDSEVSRVMRVNELFLCDLAGSERCTRTHNEGDRLKESGNINTSLLILGKCINALKTSQQSKLQQHVPFRESKLTHYFQGFFSGKGKVCMIVNVSQSAAAYDETLNVLKFSAIAQKVLVLDSSKSLQGETFDEISVKAESEMRVEDLPIKRATILWERTLEDVMEDEEELLKEGVNGDEGNGIMENFCMKEGEGDIAEGTTSQVEEEESDILIGKDEYQRLLNIIEDLKNKLIDERKDKLRMELKIREEVAQEFARYCTEKENDCKAFLSHNQEIMEENCEERMQIYKDLVNSMLLINGKDSAKELKTHSDKQEKAQGGESGEQSDGMDLSCMVESLQHNITDIKQQAEMAYGAIVALEEPQTTIERLEKQLHEVRAELSQAQEELLCKNTVVTVQENKLNESTQVLQDATEKMALQNKRIQELSQAVEEKDSEISRLLILLNRLEAVTKDSENTVAAIKHEKEQEDLNKTGCAHFSESMEKYVGNRRKRCVENEEEEGPPAKQGPINNNSKDAIDTKKPEEMQPNTLKEKTEILALEEKNKSLEIQLVTLREELEKKKNENEQFSKKTAKLSQELSSSEERVSGLSRELQQQQASCEKIMTELVALRDANKVQKEKIQTLLQEIETSNQTIAEQKSKIKAVEVQIGELSRFDSQCPRTDIDLASQKEITELLEEAHKEAHVNIGQNSSFHCSIASIWELSKQIIRTSSQKSTQIEDLRKQVEQLQRRDLDAEGEKTQLKLKLSETTNQMGTFLMERECLLKQLRDLRQENVIYTEKYREEETRALGFLEQIKEKDGLLDEFRAKAAKATCLEQVMKDKQSDILIMEKEMQDMKEKLNVAESKVRQLNDQEMHLKAEILKLRSKLRTTDLQEKEMEKSKQTIERLNTKLSESTALVSDLQKKIQQKDEEYTDLKEKLADAKKQIEQVQREVSSMRAEEKSLRGKVNELEKAKTQLTEELDVKQRTIQHFKKEELNKKLEKVLQQYESACKELCSKEKIIEDMKMTLEEQEQTQAEQDQVLEARLQESERCIAELEEWKKKYHELEKQSSNLRQRNINEECEKSTVLPNKELTSLQEKLKECEEQHKSDRKKWLEEKMLLISQAKEAEMHRNREVKRFAENRELHAKQLEGAEKRLIEKDNDLQKWRTERDRLVTALEAQLNSLISSNTEKDKEIEELKKAVLKAPGKEGEIILEEITNGSTKEIKQTTCENSAAPISPIQAGAEKNKMDDVSDSKQLKEGEIDLPNCSNAEDTGLLTVENTQNQSDTVLDSCEVSSESDRASRFPKPEMEIQFTPLQPSKMEVKHQGSPSMVTIKMAKARKRKSSALDEDFLKSENERNAASPSNMSASCDSLRMEKTALGTSARKDYSLRSKHCMSRRKSPGDTGGTFQKFGSLLQSSPTILQSKAKKFMATLKSSKVAEEKSVRDVKPKRAKRTLHSTDISLPMDFSGHVIVMDQKESDHEIIKRRLRTKKLR</sequence>
<evidence type="ECO:0000256" key="3">
    <source>
        <dbReference type="ARBA" id="ARBA00022553"/>
    </source>
</evidence>
<feature type="compositionally biased region" description="Basic and acidic residues" evidence="11">
    <location>
        <begin position="662"/>
        <end position="675"/>
    </location>
</feature>
<feature type="region of interest" description="Disordered" evidence="11">
    <location>
        <begin position="917"/>
        <end position="945"/>
    </location>
</feature>
<dbReference type="GO" id="GO:0008017">
    <property type="term" value="F:microtubule binding"/>
    <property type="evidence" value="ECO:0007669"/>
    <property type="project" value="InterPro"/>
</dbReference>
<feature type="compositionally biased region" description="Basic and acidic residues" evidence="11">
    <location>
        <begin position="871"/>
        <end position="885"/>
    </location>
</feature>
<feature type="coiled-coil region" evidence="10">
    <location>
        <begin position="1066"/>
        <end position="1142"/>
    </location>
</feature>
<proteinExistence type="inferred from homology"/>
<dbReference type="InterPro" id="IPR036961">
    <property type="entry name" value="Kinesin_motor_dom_sf"/>
</dbReference>
<dbReference type="RefSeq" id="XP_020658872.2">
    <property type="nucleotide sequence ID" value="XM_020803213.2"/>
</dbReference>
<evidence type="ECO:0000256" key="11">
    <source>
        <dbReference type="SAM" id="MobiDB-lite"/>
    </source>
</evidence>
<dbReference type="GO" id="GO:0090307">
    <property type="term" value="P:mitotic spindle assembly"/>
    <property type="evidence" value="ECO:0007669"/>
    <property type="project" value="TreeGrafter"/>
</dbReference>
<evidence type="ECO:0000256" key="5">
    <source>
        <dbReference type="ARBA" id="ARBA00022840"/>
    </source>
</evidence>
<evidence type="ECO:0000256" key="10">
    <source>
        <dbReference type="SAM" id="Coils"/>
    </source>
</evidence>
<evidence type="ECO:0000313" key="13">
    <source>
        <dbReference type="Proteomes" id="UP001652642"/>
    </source>
</evidence>
<feature type="compositionally biased region" description="Polar residues" evidence="11">
    <location>
        <begin position="1617"/>
        <end position="1626"/>
    </location>
</feature>
<keyword evidence="3" id="KW-0597">Phosphoprotein</keyword>
<evidence type="ECO:0000256" key="1">
    <source>
        <dbReference type="ARBA" id="ARBA00004186"/>
    </source>
</evidence>
<dbReference type="InterPro" id="IPR001752">
    <property type="entry name" value="Kinesin_motor_dom"/>
</dbReference>
<evidence type="ECO:0000313" key="14">
    <source>
        <dbReference type="RefSeq" id="XP_020658871.2"/>
    </source>
</evidence>
<feature type="binding site" evidence="9">
    <location>
        <begin position="153"/>
        <end position="160"/>
    </location>
    <ligand>
        <name>ATP</name>
        <dbReference type="ChEBI" id="CHEBI:30616"/>
    </ligand>
</feature>
<evidence type="ECO:0000256" key="2">
    <source>
        <dbReference type="ARBA" id="ARBA00022490"/>
    </source>
</evidence>
<dbReference type="Proteomes" id="UP001652642">
    <property type="component" value="Chromosome 3"/>
</dbReference>
<dbReference type="GO" id="GO:0072686">
    <property type="term" value="C:mitotic spindle"/>
    <property type="evidence" value="ECO:0007669"/>
    <property type="project" value="TreeGrafter"/>
</dbReference>
<dbReference type="InterPro" id="IPR047149">
    <property type="entry name" value="KIF11-like"/>
</dbReference>
<gene>
    <name evidence="14 15" type="primary">KIF20B</name>
</gene>
<dbReference type="PRINTS" id="PR00380">
    <property type="entry name" value="KINESINHEAVY"/>
</dbReference>
<feature type="region of interest" description="Disordered" evidence="11">
    <location>
        <begin position="849"/>
        <end position="885"/>
    </location>
</feature>
<evidence type="ECO:0000256" key="4">
    <source>
        <dbReference type="ARBA" id="ARBA00022741"/>
    </source>
</evidence>
<dbReference type="GO" id="GO:0051231">
    <property type="term" value="P:spindle elongation"/>
    <property type="evidence" value="ECO:0007669"/>
    <property type="project" value="TreeGrafter"/>
</dbReference>
<feature type="region of interest" description="Disordered" evidence="11">
    <location>
        <begin position="662"/>
        <end position="685"/>
    </location>
</feature>
<evidence type="ECO:0000256" key="9">
    <source>
        <dbReference type="PROSITE-ProRule" id="PRU00283"/>
    </source>
</evidence>
<keyword evidence="7 9" id="KW-0505">Motor protein</keyword>
<keyword evidence="8" id="KW-0206">Cytoskeleton</keyword>
<dbReference type="CTD" id="9585"/>
<dbReference type="Gene3D" id="1.10.287.1490">
    <property type="match status" value="1"/>
</dbReference>
<dbReference type="RefSeq" id="XP_020658871.2">
    <property type="nucleotide sequence ID" value="XM_020803212.2"/>
</dbReference>
<evidence type="ECO:0000259" key="12">
    <source>
        <dbReference type="PROSITE" id="PS50067"/>
    </source>
</evidence>
<dbReference type="SMART" id="SM00129">
    <property type="entry name" value="KISc"/>
    <property type="match status" value="1"/>
</dbReference>
<reference evidence="14 15" key="1">
    <citation type="submission" date="2025-05" db="UniProtKB">
        <authorList>
            <consortium name="RefSeq"/>
        </authorList>
    </citation>
    <scope>IDENTIFICATION</scope>
</reference>
<feature type="region of interest" description="Disordered" evidence="11">
    <location>
        <begin position="1681"/>
        <end position="1706"/>
    </location>
</feature>
<dbReference type="Gene3D" id="3.40.850.10">
    <property type="entry name" value="Kinesin motor domain"/>
    <property type="match status" value="1"/>
</dbReference>
<dbReference type="GO" id="GO:0008574">
    <property type="term" value="F:plus-end-directed microtubule motor activity"/>
    <property type="evidence" value="ECO:0007669"/>
    <property type="project" value="TreeGrafter"/>
</dbReference>
<comment type="similarity">
    <text evidence="9">Belongs to the TRAFAC class myosin-kinesin ATPase superfamily. Kinesin family.</text>
</comment>
<feature type="compositionally biased region" description="Polar residues" evidence="11">
    <location>
        <begin position="1697"/>
        <end position="1706"/>
    </location>
</feature>
<dbReference type="SUPFAM" id="SSF52540">
    <property type="entry name" value="P-loop containing nucleoside triphosphate hydrolases"/>
    <property type="match status" value="1"/>
</dbReference>